<dbReference type="GO" id="GO:0009279">
    <property type="term" value="C:cell outer membrane"/>
    <property type="evidence" value="ECO:0007669"/>
    <property type="project" value="UniProtKB-SubCell"/>
</dbReference>
<name>A0A1G7I3F8_9RHOB</name>
<evidence type="ECO:0000256" key="4">
    <source>
        <dbReference type="ARBA" id="ARBA00022452"/>
    </source>
</evidence>
<evidence type="ECO:0000256" key="3">
    <source>
        <dbReference type="ARBA" id="ARBA00022448"/>
    </source>
</evidence>
<dbReference type="STRING" id="282683.SAMN04488105_11220"/>
<dbReference type="GO" id="GO:0044718">
    <property type="term" value="P:siderophore transmembrane transport"/>
    <property type="evidence" value="ECO:0007669"/>
    <property type="project" value="TreeGrafter"/>
</dbReference>
<evidence type="ECO:0000256" key="11">
    <source>
        <dbReference type="SAM" id="SignalP"/>
    </source>
</evidence>
<keyword evidence="3 9" id="KW-0813">Transport</keyword>
<reference evidence="15" key="1">
    <citation type="submission" date="2016-10" db="EMBL/GenBank/DDBJ databases">
        <authorList>
            <person name="Varghese N."/>
            <person name="Submissions S."/>
        </authorList>
    </citation>
    <scope>NUCLEOTIDE SEQUENCE [LARGE SCALE GENOMIC DNA]</scope>
    <source>
        <strain evidence="15">DSM 10146</strain>
    </source>
</reference>
<dbReference type="InterPro" id="IPR000531">
    <property type="entry name" value="Beta-barrel_TonB"/>
</dbReference>
<keyword evidence="14" id="KW-0675">Receptor</keyword>
<dbReference type="InterPro" id="IPR036942">
    <property type="entry name" value="Beta-barrel_TonB_sf"/>
</dbReference>
<dbReference type="SUPFAM" id="SSF56935">
    <property type="entry name" value="Porins"/>
    <property type="match status" value="1"/>
</dbReference>
<protein>
    <submittedName>
        <fullName evidence="14">Hemoglobin/transferrin/lactoferrin receptor protein</fullName>
    </submittedName>
</protein>
<gene>
    <name evidence="14" type="ORF">SAMN04488105_11220</name>
</gene>
<evidence type="ECO:0000259" key="13">
    <source>
        <dbReference type="Pfam" id="PF07715"/>
    </source>
</evidence>
<evidence type="ECO:0000256" key="6">
    <source>
        <dbReference type="ARBA" id="ARBA00023077"/>
    </source>
</evidence>
<keyword evidence="8 9" id="KW-0998">Cell outer membrane</keyword>
<keyword evidence="5 9" id="KW-0812">Transmembrane</keyword>
<feature type="chain" id="PRO_5011683680" evidence="11">
    <location>
        <begin position="27"/>
        <end position="687"/>
    </location>
</feature>
<dbReference type="InterPro" id="IPR037066">
    <property type="entry name" value="Plug_dom_sf"/>
</dbReference>
<keyword evidence="11" id="KW-0732">Signal</keyword>
<dbReference type="InterPro" id="IPR039426">
    <property type="entry name" value="TonB-dep_rcpt-like"/>
</dbReference>
<dbReference type="Gene3D" id="2.40.170.20">
    <property type="entry name" value="TonB-dependent receptor, beta-barrel domain"/>
    <property type="match status" value="1"/>
</dbReference>
<dbReference type="OrthoDB" id="9796221at2"/>
<evidence type="ECO:0000313" key="14">
    <source>
        <dbReference type="EMBL" id="SDF07327.1"/>
    </source>
</evidence>
<comment type="subcellular location">
    <subcellularLocation>
        <location evidence="1 9">Cell outer membrane</location>
        <topology evidence="1 9">Multi-pass membrane protein</topology>
    </subcellularLocation>
</comment>
<dbReference type="AlphaFoldDB" id="A0A1G7I3F8"/>
<accession>A0A1G7I3F8</accession>
<dbReference type="Pfam" id="PF07715">
    <property type="entry name" value="Plug"/>
    <property type="match status" value="1"/>
</dbReference>
<evidence type="ECO:0000256" key="9">
    <source>
        <dbReference type="PROSITE-ProRule" id="PRU01360"/>
    </source>
</evidence>
<dbReference type="Gene3D" id="2.170.130.10">
    <property type="entry name" value="TonB-dependent receptor, plug domain"/>
    <property type="match status" value="1"/>
</dbReference>
<evidence type="ECO:0000259" key="12">
    <source>
        <dbReference type="Pfam" id="PF00593"/>
    </source>
</evidence>
<evidence type="ECO:0000313" key="15">
    <source>
        <dbReference type="Proteomes" id="UP000198994"/>
    </source>
</evidence>
<keyword evidence="15" id="KW-1185">Reference proteome</keyword>
<evidence type="ECO:0000256" key="5">
    <source>
        <dbReference type="ARBA" id="ARBA00022692"/>
    </source>
</evidence>
<dbReference type="GO" id="GO:0015344">
    <property type="term" value="F:siderophore uptake transmembrane transporter activity"/>
    <property type="evidence" value="ECO:0007669"/>
    <property type="project" value="TreeGrafter"/>
</dbReference>
<keyword evidence="4 9" id="KW-1134">Transmembrane beta strand</keyword>
<evidence type="ECO:0000256" key="7">
    <source>
        <dbReference type="ARBA" id="ARBA00023136"/>
    </source>
</evidence>
<dbReference type="PROSITE" id="PS52016">
    <property type="entry name" value="TONB_DEPENDENT_REC_3"/>
    <property type="match status" value="1"/>
</dbReference>
<proteinExistence type="inferred from homology"/>
<dbReference type="Proteomes" id="UP000198994">
    <property type="component" value="Unassembled WGS sequence"/>
</dbReference>
<organism evidence="14 15">
    <name type="scientific">Salipiger thiooxidans</name>
    <dbReference type="NCBI Taxonomy" id="282683"/>
    <lineage>
        <taxon>Bacteria</taxon>
        <taxon>Pseudomonadati</taxon>
        <taxon>Pseudomonadota</taxon>
        <taxon>Alphaproteobacteria</taxon>
        <taxon>Rhodobacterales</taxon>
        <taxon>Roseobacteraceae</taxon>
        <taxon>Salipiger</taxon>
    </lineage>
</organism>
<comment type="similarity">
    <text evidence="2 9 10">Belongs to the TonB-dependent receptor family.</text>
</comment>
<dbReference type="InterPro" id="IPR012910">
    <property type="entry name" value="Plug_dom"/>
</dbReference>
<dbReference type="RefSeq" id="WP_089961699.1">
    <property type="nucleotide sequence ID" value="NZ_FNAV01000012.1"/>
</dbReference>
<evidence type="ECO:0000256" key="1">
    <source>
        <dbReference type="ARBA" id="ARBA00004571"/>
    </source>
</evidence>
<feature type="domain" description="TonB-dependent receptor-like beta-barrel" evidence="12">
    <location>
        <begin position="253"/>
        <end position="659"/>
    </location>
</feature>
<sequence length="687" mass="74396">MTRKMLRGSTALFVALCAIPALPAVAQEGTTAGTGSQDAVSRGFLGTLWMTPGKRDLSLGSAVSRTTIDAEEIADRQAGTIAELLDTIPSVTLINGSTPQGSGINIRGYGANSTYGNDQKIAIQIDGASVGSEELYRIGTQLFTDPLLFREVEVLRGTIGSFEYGSGIVGGVVRLETKDASDFTGGVPGLRIGQTLEFSSNTAGATSSTTLAWQPDDRAEFLLNYTWRQQDDQIDGDGDVIGNSEFETPSWLAKGKYTFGQDDDHSISLSFSRTTADEKDVPYDTFSTTAGSFGNVDRTTETQQATLQYGYNPVSDLVDLTATLSYADQKIDYSYVPGSSPLEVTPTWPFLEATVNAKQRYETTKLVVKNEARFLTGGVAHSLRTGAEVSRRVRKDNDASSAPGGEDNRVALFVIDEMTAGGFTITPALRWEKSKVESAENYGDYENDALMGGLALAYEFDNGLSVFGSYAYTEGLPIIDDLGSAAINDWRMSTTEKAETWEIGASWAGTDVLSAGDNFSVRGNYYSTKMWDVTSYSASGSTTENLSRIETEGFEIEASYGLSNGVYFDLQGSTGQGTEYADGVPDTDWRNQPATTVGLTLGRKWGEWLDTSWEVRHTADARDALLEDLPDYTVHNLRATWKPQNGALEGTEVRFGLENAFDLDYTGNLSSRKAPGRTYKLGITKVF</sequence>
<evidence type="ECO:0000256" key="2">
    <source>
        <dbReference type="ARBA" id="ARBA00009810"/>
    </source>
</evidence>
<evidence type="ECO:0000256" key="10">
    <source>
        <dbReference type="RuleBase" id="RU003357"/>
    </source>
</evidence>
<dbReference type="PANTHER" id="PTHR30069">
    <property type="entry name" value="TONB-DEPENDENT OUTER MEMBRANE RECEPTOR"/>
    <property type="match status" value="1"/>
</dbReference>
<keyword evidence="6 10" id="KW-0798">TonB box</keyword>
<keyword evidence="7 9" id="KW-0472">Membrane</keyword>
<feature type="signal peptide" evidence="11">
    <location>
        <begin position="1"/>
        <end position="26"/>
    </location>
</feature>
<dbReference type="Pfam" id="PF00593">
    <property type="entry name" value="TonB_dep_Rec_b-barrel"/>
    <property type="match status" value="1"/>
</dbReference>
<dbReference type="EMBL" id="FNAV01000012">
    <property type="protein sequence ID" value="SDF07327.1"/>
    <property type="molecule type" value="Genomic_DNA"/>
</dbReference>
<feature type="domain" description="TonB-dependent receptor plug" evidence="13">
    <location>
        <begin position="62"/>
        <end position="172"/>
    </location>
</feature>
<dbReference type="PANTHER" id="PTHR30069:SF41">
    <property type="entry name" value="HEME_HEMOPEXIN UTILIZATION PROTEIN C"/>
    <property type="match status" value="1"/>
</dbReference>
<dbReference type="CDD" id="cd01347">
    <property type="entry name" value="ligand_gated_channel"/>
    <property type="match status" value="1"/>
</dbReference>
<evidence type="ECO:0000256" key="8">
    <source>
        <dbReference type="ARBA" id="ARBA00023237"/>
    </source>
</evidence>